<dbReference type="GO" id="GO:0004725">
    <property type="term" value="F:protein tyrosine phosphatase activity"/>
    <property type="evidence" value="ECO:0007669"/>
    <property type="project" value="UniProtKB-EC"/>
</dbReference>
<dbReference type="AlphaFoldDB" id="A0A841AHC7"/>
<dbReference type="RefSeq" id="WP_184326009.1">
    <property type="nucleotide sequence ID" value="NZ_JACHLZ010000001.1"/>
</dbReference>
<organism evidence="6 7">
    <name type="scientific">Brachybacterium aquaticum</name>
    <dbReference type="NCBI Taxonomy" id="1432564"/>
    <lineage>
        <taxon>Bacteria</taxon>
        <taxon>Bacillati</taxon>
        <taxon>Actinomycetota</taxon>
        <taxon>Actinomycetes</taxon>
        <taxon>Micrococcales</taxon>
        <taxon>Dermabacteraceae</taxon>
        <taxon>Brachybacterium</taxon>
    </lineage>
</organism>
<proteinExistence type="inferred from homology"/>
<dbReference type="EMBL" id="JACHLZ010000001">
    <property type="protein sequence ID" value="MBB5832735.1"/>
    <property type="molecule type" value="Genomic_DNA"/>
</dbReference>
<dbReference type="PANTHER" id="PTHR11717">
    <property type="entry name" value="LOW MOLECULAR WEIGHT PROTEIN TYROSINE PHOSPHATASE"/>
    <property type="match status" value="1"/>
</dbReference>
<dbReference type="PANTHER" id="PTHR11717:SF31">
    <property type="entry name" value="LOW MOLECULAR WEIGHT PROTEIN-TYROSINE-PHOSPHATASE ETP-RELATED"/>
    <property type="match status" value="1"/>
</dbReference>
<feature type="domain" description="Phosphotyrosine protein phosphatase I" evidence="5">
    <location>
        <begin position="15"/>
        <end position="177"/>
    </location>
</feature>
<name>A0A841AHC7_9MICO</name>
<keyword evidence="3" id="KW-0904">Protein phosphatase</keyword>
<dbReference type="InterPro" id="IPR017867">
    <property type="entry name" value="Tyr_phospatase_low_mol_wt"/>
</dbReference>
<accession>A0A841AHC7</accession>
<comment type="similarity">
    <text evidence="1">Belongs to the low molecular weight phosphotyrosine protein phosphatase family.</text>
</comment>
<dbReference type="SMART" id="SM00226">
    <property type="entry name" value="LMWPc"/>
    <property type="match status" value="1"/>
</dbReference>
<evidence type="ECO:0000256" key="3">
    <source>
        <dbReference type="ARBA" id="ARBA00022912"/>
    </source>
</evidence>
<dbReference type="InterPro" id="IPR036196">
    <property type="entry name" value="Ptyr_pPase_sf"/>
</dbReference>
<protein>
    <submittedName>
        <fullName evidence="6">Protein-tyrosine phosphatase</fullName>
        <ecNumber evidence="6">3.1.3.48</ecNumber>
    </submittedName>
</protein>
<evidence type="ECO:0000259" key="5">
    <source>
        <dbReference type="SMART" id="SM00226"/>
    </source>
</evidence>
<evidence type="ECO:0000313" key="6">
    <source>
        <dbReference type="EMBL" id="MBB5832735.1"/>
    </source>
</evidence>
<sequence length="181" mass="19222">MPATTTPSPAGEPVRSVMFVCTGNVCRSAYAEHLLRHLVPDIEVSSAGTFALVGEGMEAQMAAELRRRGPDPSAFRASALDSRVLDADLVLTMSDRQLGFVVEEYPGTARRAGLVGHVPELAEQAGSGPLTRESIAAWSRLALPRGRNVPDPYRRPAAEAAACADLLDDLVGQLATLLSRT</sequence>
<evidence type="ECO:0000256" key="1">
    <source>
        <dbReference type="ARBA" id="ARBA00011063"/>
    </source>
</evidence>
<feature type="active site" evidence="4">
    <location>
        <position position="27"/>
    </location>
</feature>
<dbReference type="EC" id="3.1.3.48" evidence="6"/>
<evidence type="ECO:0000313" key="7">
    <source>
        <dbReference type="Proteomes" id="UP000588158"/>
    </source>
</evidence>
<dbReference type="Gene3D" id="3.40.50.2300">
    <property type="match status" value="1"/>
</dbReference>
<comment type="caution">
    <text evidence="6">The sequence shown here is derived from an EMBL/GenBank/DDBJ whole genome shotgun (WGS) entry which is preliminary data.</text>
</comment>
<feature type="active site" description="Nucleophile" evidence="4">
    <location>
        <position position="21"/>
    </location>
</feature>
<reference evidence="6 7" key="1">
    <citation type="submission" date="2020-08" db="EMBL/GenBank/DDBJ databases">
        <title>Sequencing the genomes of 1000 actinobacteria strains.</title>
        <authorList>
            <person name="Klenk H.-P."/>
        </authorList>
    </citation>
    <scope>NUCLEOTIDE SEQUENCE [LARGE SCALE GENOMIC DNA]</scope>
    <source>
        <strain evidence="6 7">DSM 28796</strain>
    </source>
</reference>
<keyword evidence="7" id="KW-1185">Reference proteome</keyword>
<evidence type="ECO:0000256" key="2">
    <source>
        <dbReference type="ARBA" id="ARBA00022801"/>
    </source>
</evidence>
<dbReference type="Proteomes" id="UP000588158">
    <property type="component" value="Unassembled WGS sequence"/>
</dbReference>
<dbReference type="SUPFAM" id="SSF52788">
    <property type="entry name" value="Phosphotyrosine protein phosphatases I"/>
    <property type="match status" value="1"/>
</dbReference>
<dbReference type="PRINTS" id="PR00719">
    <property type="entry name" value="LMWPTPASE"/>
</dbReference>
<evidence type="ECO:0000256" key="4">
    <source>
        <dbReference type="PIRSR" id="PIRSR617867-1"/>
    </source>
</evidence>
<gene>
    <name evidence="6" type="ORF">HNR70_002548</name>
</gene>
<keyword evidence="2 6" id="KW-0378">Hydrolase</keyword>
<dbReference type="Pfam" id="PF01451">
    <property type="entry name" value="LMWPc"/>
    <property type="match status" value="1"/>
</dbReference>
<dbReference type="InterPro" id="IPR023485">
    <property type="entry name" value="Ptyr_pPase"/>
</dbReference>
<dbReference type="InterPro" id="IPR050438">
    <property type="entry name" value="LMW_PTPase"/>
</dbReference>